<evidence type="ECO:0000256" key="1">
    <source>
        <dbReference type="SAM" id="Coils"/>
    </source>
</evidence>
<keyword evidence="4" id="KW-1185">Reference proteome</keyword>
<dbReference type="Proteomes" id="UP000039865">
    <property type="component" value="Unassembled WGS sequence"/>
</dbReference>
<dbReference type="AlphaFoldDB" id="A0A077ZX55"/>
<dbReference type="EMBL" id="CCKQ01002007">
    <property type="protein sequence ID" value="CDW73106.1"/>
    <property type="molecule type" value="Genomic_DNA"/>
</dbReference>
<feature type="region of interest" description="Disordered" evidence="2">
    <location>
        <begin position="720"/>
        <end position="766"/>
    </location>
</feature>
<evidence type="ECO:0000313" key="3">
    <source>
        <dbReference type="EMBL" id="CDW73106.1"/>
    </source>
</evidence>
<keyword evidence="1" id="KW-0175">Coiled coil</keyword>
<dbReference type="InParanoid" id="A0A077ZX55"/>
<protein>
    <submittedName>
        <fullName evidence="3">Uncharacterized protein</fullName>
    </submittedName>
</protein>
<evidence type="ECO:0000313" key="4">
    <source>
        <dbReference type="Proteomes" id="UP000039865"/>
    </source>
</evidence>
<evidence type="ECO:0000256" key="2">
    <source>
        <dbReference type="SAM" id="MobiDB-lite"/>
    </source>
</evidence>
<sequence>MIHSKKGSQMGGKIYVGLNDVDKRRDQIEGSGRLFKYNDQNIGQLKNFLNPKNDIYKLPKEKLARMHSLKLVDPPKLVKQIIDKNDQRMERREKLNQEKAENQKHMMIMKQRMISKMYLKGGQIGADVDPNDNDLDLIQNEKFQKSRRRKQRLEKIMQQINRDADLDQFKFQPDELKFPYSLHERRVTTQKLQEYDEQLPDVRDKYSNIKKNKKLLSNFIHKSSSQPSLILDNKNVRLTQTVGGTGTGGMTSRRQSIQIDPEQEFMEKQKALQKQNHQRLKALRQEVVYIRNNLHQESTEFNQLLGMIQSLKEFFPLNTLLQKERNFYREARKSIGSIEELRDYQKSQLVIIDKKQNYHTRQQSLDEKFGNKRQIQNLIKNNANQNFIEKYKIQNFQETGLSKDKYLTQLINIRELEKKQQLMEKNLYLNMNHNDLDDTSSDEDSHQITMITEGNLESVDRQGNEHHTPFNNKNMLQQTQPKLPLNKPKSHNNLQSIQKTLNYPNIQISSLGQPASPSHDKNHEFLDLDNLSFNSKELNSPLRRSPTRSPSKKKETKESKLLLSKFHDDPVIQSIITNGQVSSFLRVKKNQMKKEKNMLQLIPSLEYVDAQQSIKNASQTARNNQNPQLSEYRRASLNFEAVHEIQKNKTERQLLKKLQRHFKKINSELQPTISRSQLNKQLSIMEKINEEERHRITGSNVKLSQCMLNIVDGVHQQAAQQPISQLSQHQDASSSNKLTSSPSFKKPMNGVGGKNQQKHHENIDPLFSNEYFQRKYSNYEEEHLKKDSELRDIQHSSLNKFKDQISQVKTSLLTQIQMKEQLIKEFKDKTLDMLNNKMQKHQSNQQKKSIVKMTTMKKGNNVI</sequence>
<name>A0A077ZX55_STYLE</name>
<gene>
    <name evidence="3" type="primary">Contig19317.g20481</name>
    <name evidence="3" type="ORF">STYLEM_2075</name>
</gene>
<feature type="compositionally biased region" description="Polar residues" evidence="2">
    <location>
        <begin position="720"/>
        <end position="743"/>
    </location>
</feature>
<feature type="compositionally biased region" description="Basic and acidic residues" evidence="2">
    <location>
        <begin position="458"/>
        <end position="468"/>
    </location>
</feature>
<accession>A0A077ZX55</accession>
<feature type="region of interest" description="Disordered" evidence="2">
    <location>
        <begin position="454"/>
        <end position="475"/>
    </location>
</feature>
<reference evidence="3 4" key="1">
    <citation type="submission" date="2014-06" db="EMBL/GenBank/DDBJ databases">
        <authorList>
            <person name="Swart Estienne"/>
        </authorList>
    </citation>
    <scope>NUCLEOTIDE SEQUENCE [LARGE SCALE GENOMIC DNA]</scope>
    <source>
        <strain evidence="3 4">130c</strain>
    </source>
</reference>
<feature type="region of interest" description="Disordered" evidence="2">
    <location>
        <begin position="536"/>
        <end position="559"/>
    </location>
</feature>
<organism evidence="3 4">
    <name type="scientific">Stylonychia lemnae</name>
    <name type="common">Ciliate</name>
    <dbReference type="NCBI Taxonomy" id="5949"/>
    <lineage>
        <taxon>Eukaryota</taxon>
        <taxon>Sar</taxon>
        <taxon>Alveolata</taxon>
        <taxon>Ciliophora</taxon>
        <taxon>Intramacronucleata</taxon>
        <taxon>Spirotrichea</taxon>
        <taxon>Stichotrichia</taxon>
        <taxon>Sporadotrichida</taxon>
        <taxon>Oxytrichidae</taxon>
        <taxon>Stylonychinae</taxon>
        <taxon>Stylonychia</taxon>
    </lineage>
</organism>
<feature type="coiled-coil region" evidence="1">
    <location>
        <begin position="78"/>
        <end position="112"/>
    </location>
</feature>
<proteinExistence type="predicted"/>
<feature type="compositionally biased region" description="Low complexity" evidence="2">
    <location>
        <begin position="540"/>
        <end position="549"/>
    </location>
</feature>